<protein>
    <recommendedName>
        <fullName evidence="1">Reverse transcriptase domain-containing protein</fullName>
    </recommendedName>
</protein>
<evidence type="ECO:0000259" key="1">
    <source>
        <dbReference type="PROSITE" id="PS50878"/>
    </source>
</evidence>
<reference evidence="2" key="1">
    <citation type="submission" date="2025-08" db="UniProtKB">
        <authorList>
            <consortium name="Ensembl"/>
        </authorList>
    </citation>
    <scope>IDENTIFICATION</scope>
</reference>
<dbReference type="InterPro" id="IPR043502">
    <property type="entry name" value="DNA/RNA_pol_sf"/>
</dbReference>
<name>A0A8C5D051_GADMO</name>
<dbReference type="OMA" id="ILESECM"/>
<feature type="domain" description="Reverse transcriptase" evidence="1">
    <location>
        <begin position="118"/>
        <end position="374"/>
    </location>
</feature>
<reference evidence="2" key="2">
    <citation type="submission" date="2025-09" db="UniProtKB">
        <authorList>
            <consortium name="Ensembl"/>
        </authorList>
    </citation>
    <scope>IDENTIFICATION</scope>
</reference>
<keyword evidence="3" id="KW-1185">Reference proteome</keyword>
<dbReference type="PANTHER" id="PTHR31635:SF196">
    <property type="entry name" value="REVERSE TRANSCRIPTASE DOMAIN-CONTAINING PROTEIN-RELATED"/>
    <property type="match status" value="1"/>
</dbReference>
<dbReference type="PANTHER" id="PTHR31635">
    <property type="entry name" value="REVERSE TRANSCRIPTASE DOMAIN-CONTAINING PROTEIN-RELATED"/>
    <property type="match status" value="1"/>
</dbReference>
<evidence type="ECO:0000313" key="2">
    <source>
        <dbReference type="Ensembl" id="ENSGMOP00000067790.1"/>
    </source>
</evidence>
<dbReference type="Ensembl" id="ENSGMOT00000070097.1">
    <property type="protein sequence ID" value="ENSGMOP00000067790.1"/>
    <property type="gene ID" value="ENSGMOG00000033732.1"/>
</dbReference>
<organism evidence="2 3">
    <name type="scientific">Gadus morhua</name>
    <name type="common">Atlantic cod</name>
    <dbReference type="NCBI Taxonomy" id="8049"/>
    <lineage>
        <taxon>Eukaryota</taxon>
        <taxon>Metazoa</taxon>
        <taxon>Chordata</taxon>
        <taxon>Craniata</taxon>
        <taxon>Vertebrata</taxon>
        <taxon>Euteleostomi</taxon>
        <taxon>Actinopterygii</taxon>
        <taxon>Neopterygii</taxon>
        <taxon>Teleostei</taxon>
        <taxon>Neoteleostei</taxon>
        <taxon>Acanthomorphata</taxon>
        <taxon>Zeiogadaria</taxon>
        <taxon>Gadariae</taxon>
        <taxon>Gadiformes</taxon>
        <taxon>Gadoidei</taxon>
        <taxon>Gadidae</taxon>
        <taxon>Gadus</taxon>
    </lineage>
</organism>
<dbReference type="GeneTree" id="ENSGT00940000163630"/>
<evidence type="ECO:0000313" key="3">
    <source>
        <dbReference type="Proteomes" id="UP000694546"/>
    </source>
</evidence>
<dbReference type="PROSITE" id="PS50878">
    <property type="entry name" value="RT_POL"/>
    <property type="match status" value="1"/>
</dbReference>
<sequence>MYTLYQVLPLSGRLLKRHAGADKAGKMLANRLKQIENRQIIPAIRDEHGITENNCNEEALDCFFGGFNLPTVSSADRANMEAPVTQSEIKIAIMKMSSGKTPGDGGLGIEFFLLLFTEILESECMPPSMSRAIISLLPKPGKDPALMGNHRPLSLLNCDYKILAKILALRLEKVVPSVVHLDQVGFIPGCQSSNNMRRVFQIILKKAFDQIEREYLLYTLKKFGFGPKLISWVKALYSAPFSSARTNGLISKPFPLQRGVRQGCPVSPLLFIMALEPLACAIRSNGDIHRVNIHGHDFKLNMYADDILLTLSKPTTSIHAVLNLINLFGSFSGYKINWNKSEAIPLNSNTFKHDLIDTPFIWKTNGMKYLGINVVSPITKIFSLNGPGIFQSIKEDISRWTAIPLSLWGRAETLKMNVLPRLSHIISSIPFKFPPKWFKDIKSLFTQFLWNNKKPRIGYNKLIIPRSMGGLGVPDIFQYYLSFNAKYPLSWAYINYFPIGSWQWLEQSVMPENGNITLASMWYCPKPPPLLNNIIIQFSCSIVKQLHRRLGIEGLSLPSCPIWGNPKE</sequence>
<proteinExistence type="predicted"/>
<accession>A0A8C5D051</accession>
<dbReference type="Proteomes" id="UP000694546">
    <property type="component" value="Chromosome 12"/>
</dbReference>
<dbReference type="SUPFAM" id="SSF56672">
    <property type="entry name" value="DNA/RNA polymerases"/>
    <property type="match status" value="1"/>
</dbReference>
<dbReference type="AlphaFoldDB" id="A0A8C5D051"/>
<dbReference type="InterPro" id="IPR000477">
    <property type="entry name" value="RT_dom"/>
</dbReference>
<dbReference type="Pfam" id="PF00078">
    <property type="entry name" value="RVT_1"/>
    <property type="match status" value="1"/>
</dbReference>
<dbReference type="CDD" id="cd01650">
    <property type="entry name" value="RT_nLTR_like"/>
    <property type="match status" value="1"/>
</dbReference>